<comment type="caution">
    <text evidence="2">The sequence shown here is derived from an EMBL/GenBank/DDBJ whole genome shotgun (WGS) entry which is preliminary data.</text>
</comment>
<dbReference type="RefSeq" id="WP_109649587.1">
    <property type="nucleotide sequence ID" value="NZ_JACWLN010000001.1"/>
</dbReference>
<dbReference type="Proteomes" id="UP000651837">
    <property type="component" value="Unassembled WGS sequence"/>
</dbReference>
<evidence type="ECO:0000313" key="1">
    <source>
        <dbReference type="EMBL" id="MBD1259514.1"/>
    </source>
</evidence>
<proteinExistence type="predicted"/>
<dbReference type="EMBL" id="JACWLN010000001">
    <property type="protein sequence ID" value="MBD1259514.1"/>
    <property type="molecule type" value="Genomic_DNA"/>
</dbReference>
<protein>
    <submittedName>
        <fullName evidence="2">Type IX secretion system PorP/SprF family membrane protein</fullName>
    </submittedName>
    <submittedName>
        <fullName evidence="1">Type IX secretion system membrane protein PorP/SprF</fullName>
    </submittedName>
</protein>
<dbReference type="NCBIfam" id="TIGR03519">
    <property type="entry name" value="T9SS_PorP_fam"/>
    <property type="match status" value="1"/>
</dbReference>
<dbReference type="AlphaFoldDB" id="A0A316E6T1"/>
<evidence type="ECO:0000313" key="3">
    <source>
        <dbReference type="Proteomes" id="UP000245667"/>
    </source>
</evidence>
<dbReference type="OrthoDB" id="1114455at2"/>
<name>A0A316E6T1_9FLAO</name>
<dbReference type="Proteomes" id="UP000245667">
    <property type="component" value="Unassembled WGS sequence"/>
</dbReference>
<accession>A0A316E6T1</accession>
<sequence>MKEIKQYFIFLMLVCAAAHGQQDPQYTQYMYNMSVVNPAYTTNEPGMLNFGALYRSQWKNAVGSPKTFTFFAHAPMSDKVEMGLSFITDDIGDGALKENNIYADFAYILKLDEKSNLSLGLKGGITTFETNFNGFMLPEFQDDPAFNENLNNTFPNVGVGAFYHRQHFYAGISAPNLLTSKHLENKDGINRIGSEKIHLFMTSGYVYELNPDLKLKPSVLAKMVQGAPLTFDVSLNALFLNRFEGGLSYRLEDSVSAMFNIAATPALRIGYAYDYTLSNLSTYSSGSHEIFILFNLDVLGLGKGYDKSPRFY</sequence>
<dbReference type="EMBL" id="QGGQ01000002">
    <property type="protein sequence ID" value="PWK25079.1"/>
    <property type="molecule type" value="Genomic_DNA"/>
</dbReference>
<reference evidence="2 3" key="1">
    <citation type="submission" date="2018-05" db="EMBL/GenBank/DDBJ databases">
        <title>Genomic Encyclopedia of Archaeal and Bacterial Type Strains, Phase II (KMG-II): from individual species to whole genera.</title>
        <authorList>
            <person name="Goeker M."/>
        </authorList>
    </citation>
    <scope>NUCLEOTIDE SEQUENCE [LARGE SCALE GENOMIC DNA]</scope>
    <source>
        <strain evidence="2 3">DSM 23514</strain>
    </source>
</reference>
<dbReference type="InterPro" id="IPR019861">
    <property type="entry name" value="PorP/SprF_Bacteroidetes"/>
</dbReference>
<keyword evidence="4" id="KW-1185">Reference proteome</keyword>
<gene>
    <name evidence="1" type="ORF">HZY62_02855</name>
    <name evidence="2" type="ORF">LX92_01448</name>
</gene>
<reference evidence="1 4" key="2">
    <citation type="submission" date="2020-07" db="EMBL/GenBank/DDBJ databases">
        <title>The draft genome sequence of Maribacter polysiphoniae KCTC 22021.</title>
        <authorList>
            <person name="Mu L."/>
        </authorList>
    </citation>
    <scope>NUCLEOTIDE SEQUENCE [LARGE SCALE GENOMIC DNA]</scope>
    <source>
        <strain evidence="1 4">KCTC 22021</strain>
    </source>
</reference>
<organism evidence="2 3">
    <name type="scientific">Maribacter polysiphoniae</name>
    <dbReference type="NCBI Taxonomy" id="429344"/>
    <lineage>
        <taxon>Bacteria</taxon>
        <taxon>Pseudomonadati</taxon>
        <taxon>Bacteroidota</taxon>
        <taxon>Flavobacteriia</taxon>
        <taxon>Flavobacteriales</taxon>
        <taxon>Flavobacteriaceae</taxon>
        <taxon>Maribacter</taxon>
    </lineage>
</organism>
<dbReference type="Pfam" id="PF11751">
    <property type="entry name" value="PorP_SprF"/>
    <property type="match status" value="1"/>
</dbReference>
<evidence type="ECO:0000313" key="2">
    <source>
        <dbReference type="EMBL" id="PWK25079.1"/>
    </source>
</evidence>
<evidence type="ECO:0000313" key="4">
    <source>
        <dbReference type="Proteomes" id="UP000651837"/>
    </source>
</evidence>